<evidence type="ECO:0000313" key="33">
    <source>
        <dbReference type="EMBL" id="QJB92951.1"/>
    </source>
</evidence>
<feature type="transmembrane region" description="Helical" evidence="8">
    <location>
        <begin position="200"/>
        <end position="218"/>
    </location>
</feature>
<reference evidence="22" key="4">
    <citation type="submission" date="2018-07" db="EMBL/GenBank/DDBJ databases">
        <authorList>
            <consortium name="PulseNet: The National Subtyping Network for Foodborne Disease Surveillance"/>
            <person name="Tarr C.L."/>
            <person name="Trees E."/>
            <person name="Katz L.S."/>
            <person name="Carleton-Romer H.A."/>
            <person name="Stroika S."/>
            <person name="Kucerova Z."/>
            <person name="Roache K.F."/>
            <person name="Sabol A.L."/>
            <person name="Besser J."/>
            <person name="Gerner-Smidt P."/>
        </authorList>
    </citation>
    <scope>NUCLEOTIDE SEQUENCE</scope>
    <source>
        <strain evidence="22">PNUSAS004664</strain>
        <strain evidence="24">PNUSAS010410</strain>
    </source>
</reference>
<keyword evidence="3 19" id="KW-0808">Transferase</keyword>
<dbReference type="GO" id="GO:0005886">
    <property type="term" value="C:plasma membrane"/>
    <property type="evidence" value="ECO:0007669"/>
    <property type="project" value="UniProtKB-SubCell"/>
</dbReference>
<name>A0A0W5S6K4_SALTM</name>
<accession>A0A3Y5UR18</accession>
<evidence type="ECO:0000256" key="4">
    <source>
        <dbReference type="ARBA" id="ARBA00022692"/>
    </source>
</evidence>
<evidence type="ECO:0000313" key="16">
    <source>
        <dbReference type="EMBL" id="ECB2817664.1"/>
    </source>
</evidence>
<feature type="transmembrane region" description="Helical" evidence="8">
    <location>
        <begin position="167"/>
        <end position="188"/>
    </location>
</feature>
<dbReference type="EMBL" id="AAMJOP010000028">
    <property type="protein sequence ID" value="EDI0218906.1"/>
    <property type="molecule type" value="Genomic_DNA"/>
</dbReference>
<dbReference type="GO" id="GO:0016788">
    <property type="term" value="F:hydrolase activity, acting on ester bonds"/>
    <property type="evidence" value="ECO:0007669"/>
    <property type="project" value="UniProtKB-ARBA"/>
</dbReference>
<organism evidence="19">
    <name type="scientific">Salmonella typhimurium</name>
    <dbReference type="NCBI Taxonomy" id="90371"/>
    <lineage>
        <taxon>Bacteria</taxon>
        <taxon>Pseudomonadati</taxon>
        <taxon>Pseudomonadota</taxon>
        <taxon>Gammaproteobacteria</taxon>
        <taxon>Enterobacterales</taxon>
        <taxon>Enterobacteriaceae</taxon>
        <taxon>Salmonella</taxon>
    </lineage>
</organism>
<reference evidence="14" key="6">
    <citation type="submission" date="2018-11" db="EMBL/GenBank/DDBJ databases">
        <authorList>
            <consortium name="GenomeTrakr network: Whole genome sequencing for foodborne pathogen traceback"/>
        </authorList>
    </citation>
    <scope>NUCLEOTIDE SEQUENCE</scope>
    <source>
        <strain evidence="20">FSIS11812453</strain>
        <strain evidence="23">FSIS1700237</strain>
        <strain evidence="27">FSIS1702925</strain>
        <strain evidence="25">FSIS1710628</strain>
        <strain evidence="14">FSIS21822729</strain>
        <strain evidence="16">FSIS21923391</strain>
    </source>
</reference>
<dbReference type="EMBL" id="DAANJY010000030">
    <property type="protein sequence ID" value="HAD0194821.1"/>
    <property type="molecule type" value="Genomic_DNA"/>
</dbReference>
<dbReference type="EMBL" id="AAHSKS010000004">
    <property type="protein sequence ID" value="EBZ8372671.1"/>
    <property type="molecule type" value="Genomic_DNA"/>
</dbReference>
<feature type="transmembrane region" description="Helical" evidence="8">
    <location>
        <begin position="345"/>
        <end position="367"/>
    </location>
</feature>
<dbReference type="EMBL" id="AAMOFR010000005">
    <property type="protein sequence ID" value="EDJ4178175.1"/>
    <property type="molecule type" value="Genomic_DNA"/>
</dbReference>
<dbReference type="EMBL" id="AAKJJB010000008">
    <property type="protein sequence ID" value="ECS3687028.1"/>
    <property type="molecule type" value="Genomic_DNA"/>
</dbReference>
<evidence type="ECO:0000313" key="27">
    <source>
        <dbReference type="EMBL" id="EDJ4178175.1"/>
    </source>
</evidence>
<keyword evidence="5 8" id="KW-1133">Transmembrane helix</keyword>
<dbReference type="EMBL" id="DAATAR010000034">
    <property type="protein sequence ID" value="HAE7816750.1"/>
    <property type="molecule type" value="Genomic_DNA"/>
</dbReference>
<dbReference type="InterPro" id="IPR036514">
    <property type="entry name" value="SGNH_hydro_sf"/>
</dbReference>
<evidence type="ECO:0000313" key="11">
    <source>
        <dbReference type="EMBL" id="EBY6451451.1"/>
    </source>
</evidence>
<dbReference type="EMBL" id="CP051280">
    <property type="protein sequence ID" value="QJB92951.1"/>
    <property type="molecule type" value="Genomic_DNA"/>
</dbReference>
<dbReference type="InterPro" id="IPR002656">
    <property type="entry name" value="Acyl_transf_3_dom"/>
</dbReference>
<keyword evidence="2" id="KW-1003">Cell membrane</keyword>
<evidence type="ECO:0000256" key="6">
    <source>
        <dbReference type="ARBA" id="ARBA00023136"/>
    </source>
</evidence>
<evidence type="ECO:0000313" key="15">
    <source>
        <dbReference type="EMBL" id="ECA8141600.1"/>
    </source>
</evidence>
<dbReference type="PANTHER" id="PTHR23028">
    <property type="entry name" value="ACETYLTRANSFERASE"/>
    <property type="match status" value="1"/>
</dbReference>
<reference evidence="33" key="8">
    <citation type="submission" date="2020-04" db="EMBL/GenBank/DDBJ databases">
        <title>Closed genome sequences and antimicrobial resistance profile of eight wild bird Salmonella strains obtained with MinIon and MiSeq sequencing.</title>
        <authorList>
            <person name="Naushad S."/>
            <person name="Duceppe M.-O."/>
            <person name="Dupras A.A."/>
            <person name="Gao R."/>
            <person name="Ogunremi D."/>
        </authorList>
    </citation>
    <scope>NUCLEOTIDE SEQUENCE</scope>
    <source>
        <strain evidence="33">OLF-FSR1_WB_Junco_ST-35</strain>
    </source>
</reference>
<dbReference type="EMBL" id="DAARWI010000027">
    <property type="protein sequence ID" value="HAE4213321.1"/>
    <property type="molecule type" value="Genomic_DNA"/>
</dbReference>
<evidence type="ECO:0000313" key="25">
    <source>
        <dbReference type="EMBL" id="EDH7469758.1"/>
    </source>
</evidence>
<evidence type="ECO:0000313" key="19">
    <source>
        <dbReference type="EMBL" id="ECS3687028.1"/>
    </source>
</evidence>
<evidence type="ECO:0000313" key="17">
    <source>
        <dbReference type="EMBL" id="ECK1399535.1"/>
    </source>
</evidence>
<dbReference type="Gene3D" id="3.40.50.1110">
    <property type="entry name" value="SGNH hydrolase"/>
    <property type="match status" value="1"/>
</dbReference>
<dbReference type="InterPro" id="IPR050879">
    <property type="entry name" value="Acyltransferase_3"/>
</dbReference>
<dbReference type="Proteomes" id="UP000054461">
    <property type="component" value="Unassembled WGS sequence"/>
</dbReference>
<reference evidence="29" key="7">
    <citation type="submission" date="2019-08" db="EMBL/GenBank/DDBJ databases">
        <authorList>
            <consortium name="NCBI Pathogen Detection Project"/>
        </authorList>
    </citation>
    <scope>NUCLEOTIDE SEQUENCE</scope>
    <source>
        <strain evidence="29">DT99</strain>
        <strain evidence="28">USFW 318</strain>
    </source>
</reference>
<evidence type="ECO:0000313" key="14">
    <source>
        <dbReference type="EMBL" id="EBZ8372671.1"/>
    </source>
</evidence>
<keyword evidence="7 19" id="KW-0012">Acyltransferase</keyword>
<evidence type="ECO:0000313" key="13">
    <source>
        <dbReference type="EMBL" id="EBZ0246310.1"/>
    </source>
</evidence>
<evidence type="ECO:0000313" key="12">
    <source>
        <dbReference type="EMBL" id="EBY6519831.1"/>
    </source>
</evidence>
<evidence type="ECO:0000313" key="29">
    <source>
        <dbReference type="EMBL" id="HAD0194821.1"/>
    </source>
</evidence>
<evidence type="ECO:0000256" key="2">
    <source>
        <dbReference type="ARBA" id="ARBA00022475"/>
    </source>
</evidence>
<dbReference type="EMBL" id="DAAMEU010000027">
    <property type="protein sequence ID" value="HAC6358162.1"/>
    <property type="molecule type" value="Genomic_DNA"/>
</dbReference>
<dbReference type="InterPro" id="IPR043968">
    <property type="entry name" value="SGNH"/>
</dbReference>
<dbReference type="GO" id="GO:0016747">
    <property type="term" value="F:acyltransferase activity, transferring groups other than amino-acyl groups"/>
    <property type="evidence" value="ECO:0007669"/>
    <property type="project" value="InterPro"/>
</dbReference>
<dbReference type="EMBL" id="AAKMBA010000009">
    <property type="protein sequence ID" value="ECT2112859.1"/>
    <property type="molecule type" value="Genomic_DNA"/>
</dbReference>
<feature type="transmembrane region" description="Helical" evidence="8">
    <location>
        <begin position="225"/>
        <end position="241"/>
    </location>
</feature>
<feature type="transmembrane region" description="Helical" evidence="8">
    <location>
        <begin position="315"/>
        <end position="333"/>
    </location>
</feature>
<evidence type="ECO:0000313" key="20">
    <source>
        <dbReference type="EMBL" id="ECT2112859.1"/>
    </source>
</evidence>
<evidence type="ECO:0000313" key="24">
    <source>
        <dbReference type="EMBL" id="EDG7030755.1"/>
    </source>
</evidence>
<dbReference type="EMBL" id="AAHVOJ010000010">
    <property type="protein sequence ID" value="ECA8141600.1"/>
    <property type="molecule type" value="Genomic_DNA"/>
</dbReference>
<evidence type="ECO:0000313" key="30">
    <source>
        <dbReference type="EMBL" id="HAE4213321.1"/>
    </source>
</evidence>
<evidence type="ECO:0000313" key="22">
    <source>
        <dbReference type="EMBL" id="EDC8539563.1"/>
    </source>
</evidence>
<accession>A0A0W5S6K4</accession>
<dbReference type="EMBL" id="AALSHJ010000002">
    <property type="protein sequence ID" value="EDC8539563.1"/>
    <property type="molecule type" value="Genomic_DNA"/>
</dbReference>
<dbReference type="SUPFAM" id="SSF52266">
    <property type="entry name" value="SGNH hydrolase"/>
    <property type="match status" value="1"/>
</dbReference>
<evidence type="ECO:0000313" key="23">
    <source>
        <dbReference type="EMBL" id="EDG6485317.1"/>
    </source>
</evidence>
<feature type="domain" description="Acyltransferase 3" evidence="9">
    <location>
        <begin position="9"/>
        <end position="330"/>
    </location>
</feature>
<comment type="subcellular location">
    <subcellularLocation>
        <location evidence="1">Cell membrane</location>
        <topology evidence="1">Multi-pass membrane protein</topology>
    </subcellularLocation>
</comment>
<dbReference type="GO" id="GO:0009103">
    <property type="term" value="P:lipopolysaccharide biosynthetic process"/>
    <property type="evidence" value="ECO:0007669"/>
    <property type="project" value="TreeGrafter"/>
</dbReference>
<feature type="transmembrane region" description="Helical" evidence="8">
    <location>
        <begin position="247"/>
        <end position="264"/>
    </location>
</feature>
<feature type="transmembrane region" description="Helical" evidence="8">
    <location>
        <begin position="34"/>
        <end position="54"/>
    </location>
</feature>
<evidence type="ECO:0000313" key="28">
    <source>
        <dbReference type="EMBL" id="HAC6358162.1"/>
    </source>
</evidence>
<evidence type="ECO:0000256" key="5">
    <source>
        <dbReference type="ARBA" id="ARBA00022989"/>
    </source>
</evidence>
<dbReference type="EMBL" id="AAHXBO010000021">
    <property type="protein sequence ID" value="ECB2817664.1"/>
    <property type="molecule type" value="Genomic_DNA"/>
</dbReference>
<dbReference type="EMBL" id="AAMEWS010000009">
    <property type="protein sequence ID" value="EDG6485317.1"/>
    <property type="molecule type" value="Genomic_DNA"/>
</dbReference>
<dbReference type="EMBL" id="AAHPUT010000008">
    <property type="protein sequence ID" value="EBZ0246310.1"/>
    <property type="molecule type" value="Genomic_DNA"/>
</dbReference>
<feature type="transmembrane region" description="Helical" evidence="8">
    <location>
        <begin position="276"/>
        <end position="295"/>
    </location>
</feature>
<reference evidence="19" key="3">
    <citation type="submission" date="2018-07" db="EMBL/GenBank/DDBJ databases">
        <authorList>
            <consortium name="NARMS: The National Antimicrobial Resistance Monitoring System"/>
        </authorList>
    </citation>
    <scope>NUCLEOTIDE SEQUENCE</scope>
    <source>
        <strain evidence="17">CVM N18S0806</strain>
        <strain evidence="18">CVM N57720F</strain>
        <strain evidence="21">FSIS11811627</strain>
        <strain evidence="19">FSIS1606077</strain>
    </source>
</reference>
<keyword evidence="6 8" id="KW-0472">Membrane</keyword>
<dbReference type="EMBL" id="AAHOQI010000012">
    <property type="protein sequence ID" value="EBY6519831.1"/>
    <property type="molecule type" value="Genomic_DNA"/>
</dbReference>
<evidence type="ECO:0000313" key="18">
    <source>
        <dbReference type="EMBL" id="ECS3481576.1"/>
    </source>
</evidence>
<evidence type="ECO:0000313" key="34">
    <source>
        <dbReference type="Proteomes" id="UP000054461"/>
    </source>
</evidence>
<reference evidence="32 34" key="1">
    <citation type="submission" date="2014-09" db="EMBL/GenBank/DDBJ databases">
        <title>Salmonella Genotype and Phenotype Association.</title>
        <authorList>
            <person name="Chen Y."/>
            <person name="Folster J."/>
            <person name="Ayers S."/>
            <person name="Kabera C."/>
            <person name="Li C."/>
            <person name="Mukherjee S."/>
            <person name="Lam C."/>
            <person name="Zhao S."/>
            <person name="McDermott P."/>
        </authorList>
    </citation>
    <scope>NUCLEOTIDE SEQUENCE [LARGE SCALE GENOMIC DNA]</scope>
    <source>
        <strain evidence="32 34">CVM N32045</strain>
    </source>
</reference>
<evidence type="ECO:0000259" key="10">
    <source>
        <dbReference type="Pfam" id="PF19040"/>
    </source>
</evidence>
<evidence type="ECO:0000313" key="32">
    <source>
        <dbReference type="EMBL" id="KTZ04598.1"/>
    </source>
</evidence>
<dbReference type="PANTHER" id="PTHR23028:SF53">
    <property type="entry name" value="ACYL_TRANSF_3 DOMAIN-CONTAINING PROTEIN"/>
    <property type="match status" value="1"/>
</dbReference>
<dbReference type="EMBL" id="AAKJHJ010000001">
    <property type="protein sequence ID" value="ECS3481576.1"/>
    <property type="molecule type" value="Genomic_DNA"/>
</dbReference>
<dbReference type="EMBL" id="AAJASC010000029">
    <property type="protein sequence ID" value="ECK1399535.1"/>
    <property type="molecule type" value="Genomic_DNA"/>
</dbReference>
<dbReference type="EMBL" id="AAMFCE010000009">
    <property type="protein sequence ID" value="EDG7030755.1"/>
    <property type="molecule type" value="Genomic_DNA"/>
</dbReference>
<dbReference type="EMBL" id="JYVU01000076">
    <property type="protein sequence ID" value="KTZ04598.1"/>
    <property type="molecule type" value="Genomic_DNA"/>
</dbReference>
<evidence type="ECO:0000313" key="31">
    <source>
        <dbReference type="EMBL" id="HAE7816750.1"/>
    </source>
</evidence>
<evidence type="ECO:0000313" key="26">
    <source>
        <dbReference type="EMBL" id="EDI0218906.1"/>
    </source>
</evidence>
<feature type="domain" description="SGNH" evidence="10">
    <location>
        <begin position="414"/>
        <end position="632"/>
    </location>
</feature>
<dbReference type="Pfam" id="PF19040">
    <property type="entry name" value="SGNH"/>
    <property type="match status" value="1"/>
</dbReference>
<evidence type="ECO:0000256" key="1">
    <source>
        <dbReference type="ARBA" id="ARBA00004651"/>
    </source>
</evidence>
<evidence type="ECO:0000256" key="8">
    <source>
        <dbReference type="SAM" id="Phobius"/>
    </source>
</evidence>
<feature type="transmembrane region" description="Helical" evidence="8">
    <location>
        <begin position="75"/>
        <end position="94"/>
    </location>
</feature>
<protein>
    <submittedName>
        <fullName evidence="19 22">Acyltransferase</fullName>
    </submittedName>
    <submittedName>
        <fullName evidence="32">Lipopolysaccharide modification acyltransferase</fullName>
    </submittedName>
</protein>
<feature type="transmembrane region" description="Helical" evidence="8">
    <location>
        <begin position="135"/>
        <end position="158"/>
    </location>
</feature>
<reference evidence="11" key="5">
    <citation type="submission" date="2018-09" db="EMBL/GenBank/DDBJ databases">
        <authorList>
            <person name="Ashton P.M."/>
            <person name="Dallman T."/>
            <person name="Nair S."/>
            <person name="De Pinna E."/>
            <person name="Peters T."/>
            <person name="Grant K."/>
        </authorList>
    </citation>
    <scope>NUCLEOTIDE SEQUENCE</scope>
    <source>
        <strain evidence="26">343806</strain>
        <strain evidence="15">572008</strain>
        <strain evidence="12">572519</strain>
        <strain evidence="11">575110</strain>
        <strain evidence="13">576290</strain>
    </source>
</reference>
<evidence type="ECO:0000259" key="9">
    <source>
        <dbReference type="Pfam" id="PF01757"/>
    </source>
</evidence>
<feature type="transmembrane region" description="Helical" evidence="8">
    <location>
        <begin position="12"/>
        <end position="28"/>
    </location>
</feature>
<dbReference type="AlphaFoldDB" id="A0A0W5S6K4"/>
<gene>
    <name evidence="18" type="ORF">A3104_02180</name>
    <name evidence="19" type="ORF">A4R48_12700</name>
    <name evidence="25" type="ORF">B4W90_12900</name>
    <name evidence="24" type="ORF">B8Y16_12955</name>
    <name evidence="23" type="ORF">B8Z46_14325</name>
    <name evidence="22" type="ORF">BKM50_05360</name>
    <name evidence="26" type="ORF">CC652_19710</name>
    <name evidence="27" type="ORF">CHN22_08975</name>
    <name evidence="11" type="ORF">D5O82_15735</name>
    <name evidence="12" type="ORF">D5P17_12805</name>
    <name evidence="13" type="ORF">D5Y28_09185</name>
    <name evidence="32" type="ORF">DD95_22180</name>
    <name evidence="21" type="ORF">DWU22_06860</name>
    <name evidence="20" type="ORF">DYM27_05420</name>
    <name evidence="14" type="ORF">EHB09_04430</name>
    <name evidence="15" type="ORF">EQG93_10860</name>
    <name evidence="16" type="ORF">EVY71_14765</name>
    <name evidence="17" type="ORF">FQC24_22260</name>
    <name evidence="28" type="ORF">G0B03_22370</name>
    <name evidence="30" type="ORF">G4B72_003290</name>
    <name evidence="33" type="ORF">G4F91_17690</name>
    <name evidence="31" type="ORF">GNC45_004218</name>
    <name evidence="29" type="ORF">GTH62_17965</name>
</gene>
<dbReference type="Pfam" id="PF01757">
    <property type="entry name" value="Acyl_transf_3"/>
    <property type="match status" value="1"/>
</dbReference>
<keyword evidence="4 8" id="KW-0812">Transmembrane</keyword>
<sequence>MEHLKYRPDIDGLRAVAVLSVVIFHYFPSILPGGFVGVDIFFVISGYLITSIILKSASSNSFSYVEFYKRRILRIFPALSIVLISCIIIGWVYFFQDDYKSLGKHVFSGAFFISNLTLWSESGYFDSQSYLKPLLHLWSLGIEEQFYILWPIVILLCFKSKYSKRNILLSCAAIFIVSYTISVFTMAYEGGANYYSPASRFWELMAGAIIATLRFMGIKTSVSKSMSLIGVIIITLSIALINEKMAFPGYIAIIPVIGASLIIASNGNDWIASKILSFKPIVFIGLISYPLYLWHWPVYSFYRSIFSGSPSTNELLILMALALVLAILTYFLLEKPLRHSAKRSVATIILAVVVFGSGVFGIVTYSMNGIKERSVNKSAGEYASVTNVYDYYKYGELLRGGICHSVLLKDAISNGCIKNSRNNIFIIGDSYAAALYNGLSSYIKNNNKKYVISQMTDGNAPPLFVSGKDDLQRDVSSINSGRIKEIGMVKPEIVLLTWSVRGSNGVHDKKLAIEALSLTIKKIKKASPQSRLIVVGPVPEWNANLVKVISNYTSEFKKTPPIYMSYGLNDEIKGWDKYFDENVPKLGAEYISAYSALCNESGCLTRVGDGPDFVTAVDWGHLTKPGSDFLFEKIGKYIIN</sequence>
<evidence type="ECO:0000256" key="3">
    <source>
        <dbReference type="ARBA" id="ARBA00022679"/>
    </source>
</evidence>
<evidence type="ECO:0000256" key="7">
    <source>
        <dbReference type="ARBA" id="ARBA00023315"/>
    </source>
</evidence>
<dbReference type="RefSeq" id="WP_024143049.1">
    <property type="nucleotide sequence ID" value="NZ_CP013702.1"/>
</dbReference>
<proteinExistence type="predicted"/>
<dbReference type="EMBL" id="AAKSLO010000005">
    <property type="protein sequence ID" value="ECV5316403.1"/>
    <property type="molecule type" value="Genomic_DNA"/>
</dbReference>
<dbReference type="EMBL" id="AAHOPU010000015">
    <property type="protein sequence ID" value="EBY6451451.1"/>
    <property type="molecule type" value="Genomic_DNA"/>
</dbReference>
<dbReference type="EMBL" id="AAMIRC010000008">
    <property type="protein sequence ID" value="EDH7469758.1"/>
    <property type="molecule type" value="Genomic_DNA"/>
</dbReference>
<reference evidence="28" key="2">
    <citation type="journal article" date="2018" name="Genome Biol.">
        <title>SKESA: strategic k-mer extension for scrupulous assemblies.</title>
        <authorList>
            <person name="Souvorov A."/>
            <person name="Agarwala R."/>
            <person name="Lipman D.J."/>
        </authorList>
    </citation>
    <scope>NUCLEOTIDE SEQUENCE</scope>
    <source>
        <strain evidence="29">DT99</strain>
        <strain evidence="28">USFW 318</strain>
    </source>
</reference>
<evidence type="ECO:0000313" key="21">
    <source>
        <dbReference type="EMBL" id="ECV5316403.1"/>
    </source>
</evidence>